<evidence type="ECO:0008006" key="4">
    <source>
        <dbReference type="Google" id="ProtNLM"/>
    </source>
</evidence>
<keyword evidence="1" id="KW-0732">Signal</keyword>
<protein>
    <recommendedName>
        <fullName evidence="4">Lipoprotein</fullName>
    </recommendedName>
</protein>
<dbReference type="EMBL" id="APVL01000029">
    <property type="protein sequence ID" value="EWG08786.1"/>
    <property type="molecule type" value="Genomic_DNA"/>
</dbReference>
<dbReference type="PATRIC" id="fig|1307436.3.peg.4767"/>
<dbReference type="OrthoDB" id="2852573at2"/>
<proteinExistence type="predicted"/>
<dbReference type="eggNOG" id="ENOG5031GXV">
    <property type="taxonomic scope" value="Bacteria"/>
</dbReference>
<evidence type="ECO:0000313" key="3">
    <source>
        <dbReference type="Proteomes" id="UP000019270"/>
    </source>
</evidence>
<dbReference type="PROSITE" id="PS51257">
    <property type="entry name" value="PROKAR_LIPOPROTEIN"/>
    <property type="match status" value="1"/>
</dbReference>
<comment type="caution">
    <text evidence="2">The sequence shown here is derived from an EMBL/GenBank/DDBJ whole genome shotgun (WGS) entry which is preliminary data.</text>
</comment>
<reference evidence="3" key="1">
    <citation type="submission" date="2013-03" db="EMBL/GenBank/DDBJ databases">
        <title>Draft genome sequence of Bacillus firmus DS1.</title>
        <authorList>
            <person name="Peng D."/>
            <person name="Zhu L."/>
            <person name="Sun M."/>
        </authorList>
    </citation>
    <scope>NUCLEOTIDE SEQUENCE [LARGE SCALE GENOMIC DNA]</scope>
    <source>
        <strain evidence="3">DS1</strain>
    </source>
</reference>
<gene>
    <name evidence="2" type="ORF">PBF_22387</name>
</gene>
<evidence type="ECO:0000313" key="2">
    <source>
        <dbReference type="EMBL" id="EWG08786.1"/>
    </source>
</evidence>
<feature type="chain" id="PRO_5039614539" description="Lipoprotein" evidence="1">
    <location>
        <begin position="20"/>
        <end position="176"/>
    </location>
</feature>
<evidence type="ECO:0000256" key="1">
    <source>
        <dbReference type="SAM" id="SignalP"/>
    </source>
</evidence>
<reference evidence="2 3" key="2">
    <citation type="journal article" date="2016" name="Sci. Rep.">
        <title>A novel serine protease, Sep1, from Bacillus firmus DS-1 has nematicidal activity and degrades multiple intestinal-associated nematode proteins.</title>
        <authorList>
            <person name="Geng C."/>
            <person name="Nie X."/>
            <person name="Tang Z."/>
            <person name="Zhang Y."/>
            <person name="Lin J."/>
            <person name="Sun M."/>
            <person name="Peng D."/>
        </authorList>
    </citation>
    <scope>NUCLEOTIDE SEQUENCE [LARGE SCALE GENOMIC DNA]</scope>
    <source>
        <strain evidence="2 3">DS1</strain>
    </source>
</reference>
<dbReference type="RefSeq" id="WP_035332888.1">
    <property type="nucleotide sequence ID" value="NZ_APVL01000029.1"/>
</dbReference>
<dbReference type="Proteomes" id="UP000019270">
    <property type="component" value="Unassembled WGS sequence"/>
</dbReference>
<sequence length="176" mass="19926">MKKFAFIILCFLMIGTLSACSFGKDDEAKVKVTEENRAYLEEYNKSLQGTIEDMNSILGVYNNGLDGIYTQEYSNEQFAKVLKEQIKESNALIKSVESLNVKPELFQVHQQLLALVNRSHQLLLNTIDEANNPDQEIAKDPFRVEFLAIKQEQAVIANDWKVLAQQLVAAGENPEE</sequence>
<name>W7KZT0_CYTFI</name>
<accession>W7KZT0</accession>
<organism evidence="2 3">
    <name type="scientific">Cytobacillus firmus DS1</name>
    <dbReference type="NCBI Taxonomy" id="1307436"/>
    <lineage>
        <taxon>Bacteria</taxon>
        <taxon>Bacillati</taxon>
        <taxon>Bacillota</taxon>
        <taxon>Bacilli</taxon>
        <taxon>Bacillales</taxon>
        <taxon>Bacillaceae</taxon>
        <taxon>Cytobacillus</taxon>
    </lineage>
</organism>
<feature type="signal peptide" evidence="1">
    <location>
        <begin position="1"/>
        <end position="19"/>
    </location>
</feature>
<dbReference type="AlphaFoldDB" id="W7KZT0"/>